<evidence type="ECO:0000259" key="6">
    <source>
        <dbReference type="Pfam" id="PF01258"/>
    </source>
</evidence>
<dbReference type="GO" id="GO:0008961">
    <property type="term" value="F:phosphatidylglycerol-prolipoprotein diacylglyceryl transferase activity"/>
    <property type="evidence" value="ECO:0007669"/>
    <property type="project" value="InterPro"/>
</dbReference>
<feature type="transmembrane region" description="Helical" evidence="5">
    <location>
        <begin position="82"/>
        <end position="104"/>
    </location>
</feature>
<dbReference type="Gene3D" id="1.20.120.910">
    <property type="entry name" value="DksA, coiled-coil domain"/>
    <property type="match status" value="1"/>
</dbReference>
<evidence type="ECO:0000313" key="8">
    <source>
        <dbReference type="Proteomes" id="UP000176504"/>
    </source>
</evidence>
<evidence type="ECO:0000256" key="3">
    <source>
        <dbReference type="ARBA" id="ARBA00022833"/>
    </source>
</evidence>
<dbReference type="Proteomes" id="UP000176504">
    <property type="component" value="Unassembled WGS sequence"/>
</dbReference>
<feature type="transmembrane region" description="Helical" evidence="5">
    <location>
        <begin position="12"/>
        <end position="32"/>
    </location>
</feature>
<feature type="transmembrane region" description="Helical" evidence="5">
    <location>
        <begin position="44"/>
        <end position="62"/>
    </location>
</feature>
<protein>
    <recommendedName>
        <fullName evidence="6">Zinc finger DksA/TraR C4-type domain-containing protein</fullName>
    </recommendedName>
</protein>
<dbReference type="PROSITE" id="PS01102">
    <property type="entry name" value="ZF_DKSA_1"/>
    <property type="match status" value="1"/>
</dbReference>
<evidence type="ECO:0000256" key="1">
    <source>
        <dbReference type="ARBA" id="ARBA00022723"/>
    </source>
</evidence>
<feature type="domain" description="Zinc finger DksA/TraR C4-type" evidence="6">
    <location>
        <begin position="301"/>
        <end position="334"/>
    </location>
</feature>
<feature type="transmembrane region" description="Helical" evidence="5">
    <location>
        <begin position="191"/>
        <end position="209"/>
    </location>
</feature>
<dbReference type="InterPro" id="IPR020458">
    <property type="entry name" value="Znf_DskA_TraR_CS"/>
</dbReference>
<dbReference type="AlphaFoldDB" id="A0A1F4VDX9"/>
<dbReference type="PROSITE" id="PS51128">
    <property type="entry name" value="ZF_DKSA_2"/>
    <property type="match status" value="1"/>
</dbReference>
<evidence type="ECO:0000256" key="5">
    <source>
        <dbReference type="SAM" id="Phobius"/>
    </source>
</evidence>
<reference evidence="7 8" key="1">
    <citation type="journal article" date="2016" name="Nat. Commun.">
        <title>Thousands of microbial genomes shed light on interconnected biogeochemical processes in an aquifer system.</title>
        <authorList>
            <person name="Anantharaman K."/>
            <person name="Brown C.T."/>
            <person name="Hug L.A."/>
            <person name="Sharon I."/>
            <person name="Castelle C.J."/>
            <person name="Probst A.J."/>
            <person name="Thomas B.C."/>
            <person name="Singh A."/>
            <person name="Wilkins M.J."/>
            <person name="Karaoz U."/>
            <person name="Brodie E.L."/>
            <person name="Williams K.H."/>
            <person name="Hubbard S.S."/>
            <person name="Banfield J.F."/>
        </authorList>
    </citation>
    <scope>NUCLEOTIDE SEQUENCE [LARGE SCALE GENOMIC DNA]</scope>
</reference>
<evidence type="ECO:0000313" key="7">
    <source>
        <dbReference type="EMBL" id="OGC55452.1"/>
    </source>
</evidence>
<feature type="transmembrane region" description="Helical" evidence="5">
    <location>
        <begin position="140"/>
        <end position="157"/>
    </location>
</feature>
<proteinExistence type="predicted"/>
<comment type="caution">
    <text evidence="7">The sequence shown here is derived from an EMBL/GenBank/DDBJ whole genome shotgun (WGS) entry which is preliminary data.</text>
</comment>
<feature type="zinc finger region" description="dksA C4-type" evidence="4">
    <location>
        <begin position="306"/>
        <end position="330"/>
    </location>
</feature>
<dbReference type="GO" id="GO:0005886">
    <property type="term" value="C:plasma membrane"/>
    <property type="evidence" value="ECO:0007669"/>
    <property type="project" value="InterPro"/>
</dbReference>
<keyword evidence="3" id="KW-0862">Zinc</keyword>
<dbReference type="Pfam" id="PF01258">
    <property type="entry name" value="zf-dskA_traR"/>
    <property type="match status" value="1"/>
</dbReference>
<feature type="transmembrane region" description="Helical" evidence="5">
    <location>
        <begin position="164"/>
        <end position="185"/>
    </location>
</feature>
<dbReference type="SUPFAM" id="SSF57716">
    <property type="entry name" value="Glucocorticoid receptor-like (DNA-binding domain)"/>
    <property type="match status" value="1"/>
</dbReference>
<dbReference type="InterPro" id="IPR001640">
    <property type="entry name" value="Lgt"/>
</dbReference>
<accession>A0A1F4VDX9</accession>
<evidence type="ECO:0000256" key="2">
    <source>
        <dbReference type="ARBA" id="ARBA00022771"/>
    </source>
</evidence>
<dbReference type="GO" id="GO:0008270">
    <property type="term" value="F:zinc ion binding"/>
    <property type="evidence" value="ECO:0007669"/>
    <property type="project" value="UniProtKB-KW"/>
</dbReference>
<gene>
    <name evidence="7" type="ORF">A3A78_00645</name>
</gene>
<keyword evidence="2" id="KW-0863">Zinc-finger</keyword>
<dbReference type="PANTHER" id="PTHR33823:SF2">
    <property type="entry name" value="RNA POLYMERASE-BINDING TRANSCRIPTION FACTOR DKSA"/>
    <property type="match status" value="1"/>
</dbReference>
<evidence type="ECO:0000256" key="4">
    <source>
        <dbReference type="PROSITE-ProRule" id="PRU00510"/>
    </source>
</evidence>
<organism evidence="7 8">
    <name type="scientific">candidate division WWE3 bacterium RIFCSPLOWO2_01_FULL_41_18</name>
    <dbReference type="NCBI Taxonomy" id="1802625"/>
    <lineage>
        <taxon>Bacteria</taxon>
        <taxon>Katanobacteria</taxon>
    </lineage>
</organism>
<dbReference type="PANTHER" id="PTHR33823">
    <property type="entry name" value="RNA POLYMERASE-BINDING TRANSCRIPTION FACTOR DKSA-RELATED"/>
    <property type="match status" value="1"/>
</dbReference>
<keyword evidence="5" id="KW-1133">Transmembrane helix</keyword>
<sequence length="337" mass="38359">MIPQNFQIGSIQIYTLSLFLIFGFFVFMYVIWREAKKEGFEEEQVFDLVLSCVILAIFSGRLVYALEKFSFPADIFMHTVRFWTYGVDLNGVGAGLVLSGYLLVRGKKWSMPRVTDVFALSASAAIPFVILYFVLVKNMYEFLIAFGLLVLIHVLLLNLRKNGFVYGGIFGIGLMLVSFILGLFFIEKKSLIFLSALFTLGLVVLVHRLKGRKMKLASPISKDFLKNIRDLLLRKDKELAKEETLLKKEDAYNLPERDVLNNEEADEAFEDTSHEMTSILSKSISEMRLQIRKALAKINIGTYGICEVCHKPIDPARLKAFPQATMCLECAEKSRQE</sequence>
<name>A0A1F4VDX9_UNCKA</name>
<keyword evidence="5" id="KW-0812">Transmembrane</keyword>
<keyword evidence="1" id="KW-0479">Metal-binding</keyword>
<dbReference type="Pfam" id="PF01790">
    <property type="entry name" value="LGT"/>
    <property type="match status" value="1"/>
</dbReference>
<feature type="transmembrane region" description="Helical" evidence="5">
    <location>
        <begin position="116"/>
        <end position="134"/>
    </location>
</feature>
<dbReference type="GO" id="GO:0042158">
    <property type="term" value="P:lipoprotein biosynthetic process"/>
    <property type="evidence" value="ECO:0007669"/>
    <property type="project" value="InterPro"/>
</dbReference>
<dbReference type="InterPro" id="IPR000962">
    <property type="entry name" value="Znf_DskA_TraR"/>
</dbReference>
<dbReference type="EMBL" id="MEVI01000002">
    <property type="protein sequence ID" value="OGC55452.1"/>
    <property type="molecule type" value="Genomic_DNA"/>
</dbReference>
<keyword evidence="5" id="KW-0472">Membrane</keyword>